<comment type="caution">
    <text evidence="2">The sequence shown here is derived from an EMBL/GenBank/DDBJ whole genome shotgun (WGS) entry which is preliminary data.</text>
</comment>
<sequence length="140" mass="15359">KDFGKKLLEPFESSCVKGASYDIRVGEIAQLPPREGEDQPRTVALGPKFQASVSIPPGATCVIRSLEKVHMPKNMKGRLALRAFHARRLIFFPGGIVDPGYNDYLFLPIANLGDASVELKYEEALITAEFVKLSKDLGLA</sequence>
<proteinExistence type="predicted"/>
<protein>
    <submittedName>
        <fullName evidence="2">Uncharacterized protein</fullName>
    </submittedName>
</protein>
<name>X1M312_9ZZZZ</name>
<dbReference type="Pfam" id="PF22769">
    <property type="entry name" value="DCD"/>
    <property type="match status" value="1"/>
</dbReference>
<dbReference type="GO" id="GO:0006229">
    <property type="term" value="P:dUTP biosynthetic process"/>
    <property type="evidence" value="ECO:0007669"/>
    <property type="project" value="InterPro"/>
</dbReference>
<dbReference type="InterPro" id="IPR033704">
    <property type="entry name" value="dUTPase_trimeric"/>
</dbReference>
<dbReference type="InterPro" id="IPR011962">
    <property type="entry name" value="dCTP_deaminase"/>
</dbReference>
<dbReference type="Gene3D" id="2.70.40.10">
    <property type="match status" value="1"/>
</dbReference>
<evidence type="ECO:0000256" key="1">
    <source>
        <dbReference type="ARBA" id="ARBA00022801"/>
    </source>
</evidence>
<dbReference type="SUPFAM" id="SSF51283">
    <property type="entry name" value="dUTPase-like"/>
    <property type="match status" value="1"/>
</dbReference>
<dbReference type="AlphaFoldDB" id="X1M312"/>
<accession>X1M312</accession>
<organism evidence="2">
    <name type="scientific">marine sediment metagenome</name>
    <dbReference type="NCBI Taxonomy" id="412755"/>
    <lineage>
        <taxon>unclassified sequences</taxon>
        <taxon>metagenomes</taxon>
        <taxon>ecological metagenomes</taxon>
    </lineage>
</organism>
<dbReference type="EMBL" id="BARV01003233">
    <property type="protein sequence ID" value="GAI00794.1"/>
    <property type="molecule type" value="Genomic_DNA"/>
</dbReference>
<reference evidence="2" key="1">
    <citation type="journal article" date="2014" name="Front. Microbiol.">
        <title>High frequency of phylogenetically diverse reductive dehalogenase-homologous genes in deep subseafloor sedimentary metagenomes.</title>
        <authorList>
            <person name="Kawai M."/>
            <person name="Futagami T."/>
            <person name="Toyoda A."/>
            <person name="Takaki Y."/>
            <person name="Nishi S."/>
            <person name="Hori S."/>
            <person name="Arai W."/>
            <person name="Tsubouchi T."/>
            <person name="Morono Y."/>
            <person name="Uchiyama I."/>
            <person name="Ito T."/>
            <person name="Fujiyama A."/>
            <person name="Inagaki F."/>
            <person name="Takami H."/>
        </authorList>
    </citation>
    <scope>NUCLEOTIDE SEQUENCE</scope>
    <source>
        <strain evidence="2">Expedition CK06-06</strain>
    </source>
</reference>
<dbReference type="InterPro" id="IPR036157">
    <property type="entry name" value="dUTPase-like_sf"/>
</dbReference>
<keyword evidence="1" id="KW-0378">Hydrolase</keyword>
<evidence type="ECO:0000313" key="2">
    <source>
        <dbReference type="EMBL" id="GAI00794.1"/>
    </source>
</evidence>
<dbReference type="CDD" id="cd07557">
    <property type="entry name" value="trimeric_dUTPase"/>
    <property type="match status" value="1"/>
</dbReference>
<dbReference type="GO" id="GO:0008829">
    <property type="term" value="F:dCTP deaminase activity"/>
    <property type="evidence" value="ECO:0007669"/>
    <property type="project" value="InterPro"/>
</dbReference>
<feature type="non-terminal residue" evidence="2">
    <location>
        <position position="1"/>
    </location>
</feature>
<gene>
    <name evidence="2" type="ORF">S06H3_07851</name>
</gene>